<gene>
    <name evidence="2" type="primary">ubiG_3</name>
    <name evidence="2" type="ORF">CLORY_23730</name>
</gene>
<organism evidence="2 3">
    <name type="scientific">Clostridium oryzae</name>
    <dbReference type="NCBI Taxonomy" id="1450648"/>
    <lineage>
        <taxon>Bacteria</taxon>
        <taxon>Bacillati</taxon>
        <taxon>Bacillota</taxon>
        <taxon>Clostridia</taxon>
        <taxon>Eubacteriales</taxon>
        <taxon>Clostridiaceae</taxon>
        <taxon>Clostridium</taxon>
    </lineage>
</organism>
<dbReference type="Pfam" id="PF13649">
    <property type="entry name" value="Methyltransf_25"/>
    <property type="match status" value="1"/>
</dbReference>
<keyword evidence="2" id="KW-0808">Transferase</keyword>
<comment type="caution">
    <text evidence="2">The sequence shown here is derived from an EMBL/GenBank/DDBJ whole genome shotgun (WGS) entry which is preliminary data.</text>
</comment>
<dbReference type="InterPro" id="IPR029063">
    <property type="entry name" value="SAM-dependent_MTases_sf"/>
</dbReference>
<dbReference type="PANTHER" id="PTHR42912">
    <property type="entry name" value="METHYLTRANSFERASE"/>
    <property type="match status" value="1"/>
</dbReference>
<accession>A0A1V4IMB1</accession>
<keyword evidence="2" id="KW-0489">Methyltransferase</keyword>
<dbReference type="GO" id="GO:0061542">
    <property type="term" value="F:3-demethylubiquinol 3-O-methyltransferase activity"/>
    <property type="evidence" value="ECO:0007669"/>
    <property type="project" value="UniProtKB-EC"/>
</dbReference>
<dbReference type="InterPro" id="IPR050508">
    <property type="entry name" value="Methyltransf_Superfamily"/>
</dbReference>
<dbReference type="GO" id="GO:0102208">
    <property type="term" value="F:2-polyprenyl-6-hydroxyphenol methylase activity"/>
    <property type="evidence" value="ECO:0007669"/>
    <property type="project" value="UniProtKB-EC"/>
</dbReference>
<feature type="domain" description="Methyltransferase" evidence="1">
    <location>
        <begin position="47"/>
        <end position="143"/>
    </location>
</feature>
<name>A0A1V4IMB1_9CLOT</name>
<proteinExistence type="predicted"/>
<dbReference type="SUPFAM" id="SSF53335">
    <property type="entry name" value="S-adenosyl-L-methionine-dependent methyltransferases"/>
    <property type="match status" value="1"/>
</dbReference>
<dbReference type="EMBL" id="MZGV01000024">
    <property type="protein sequence ID" value="OPJ61161.1"/>
    <property type="molecule type" value="Genomic_DNA"/>
</dbReference>
<dbReference type="OrthoDB" id="9810615at2"/>
<evidence type="ECO:0000259" key="1">
    <source>
        <dbReference type="Pfam" id="PF13649"/>
    </source>
</evidence>
<dbReference type="InterPro" id="IPR041698">
    <property type="entry name" value="Methyltransf_25"/>
</dbReference>
<keyword evidence="2" id="KW-0830">Ubiquinone</keyword>
<dbReference type="CDD" id="cd02440">
    <property type="entry name" value="AdoMet_MTases"/>
    <property type="match status" value="1"/>
</dbReference>
<dbReference type="EC" id="2.1.1.64" evidence="2"/>
<dbReference type="Gene3D" id="3.40.50.150">
    <property type="entry name" value="Vaccinia Virus protein VP39"/>
    <property type="match status" value="1"/>
</dbReference>
<sequence length="262" mass="29038">MDNKEKVINAYASGNEINRAKEAGQYGMEFINTKKILNKYISKDKRILEIGCGGGYYGMYFAESCQEYVGIDLSSVNINIFQKLIIENGYSNVKAEVGDATDLCNVADNSFDVVLCLGPMYHLNPEGRTKCMAECARICKPGGIIAIAFINKTGAIAKFAAAFGWENLLTPKIDENVLTKGIDDANPDIFFYSMPEEMIAEATKAGLTYERLAGLDFLLTDNVIEGFSEEQRKVWFHLADLIVSSKYCVGLTNHALLICRKK</sequence>
<protein>
    <submittedName>
        <fullName evidence="2">Ubiquinone biosynthesis O-methyltransferase</fullName>
        <ecNumber evidence="2">2.1.1.222</ecNumber>
        <ecNumber evidence="2">2.1.1.64</ecNumber>
    </submittedName>
</protein>
<keyword evidence="3" id="KW-1185">Reference proteome</keyword>
<evidence type="ECO:0000313" key="2">
    <source>
        <dbReference type="EMBL" id="OPJ61161.1"/>
    </source>
</evidence>
<reference evidence="2 3" key="1">
    <citation type="submission" date="2017-03" db="EMBL/GenBank/DDBJ databases">
        <title>Genome sequence of Clostridium oryzae DSM 28571.</title>
        <authorList>
            <person name="Poehlein A."/>
            <person name="Daniel R."/>
        </authorList>
    </citation>
    <scope>NUCLEOTIDE SEQUENCE [LARGE SCALE GENOMIC DNA]</scope>
    <source>
        <strain evidence="2 3">DSM 28571</strain>
    </source>
</reference>
<dbReference type="GO" id="GO:0032259">
    <property type="term" value="P:methylation"/>
    <property type="evidence" value="ECO:0007669"/>
    <property type="project" value="UniProtKB-KW"/>
</dbReference>
<dbReference type="AlphaFoldDB" id="A0A1V4IMB1"/>
<dbReference type="STRING" id="1450648.CLORY_23730"/>
<dbReference type="RefSeq" id="WP_079424650.1">
    <property type="nucleotide sequence ID" value="NZ_MZGV01000024.1"/>
</dbReference>
<dbReference type="Proteomes" id="UP000190080">
    <property type="component" value="Unassembled WGS sequence"/>
</dbReference>
<dbReference type="EC" id="2.1.1.222" evidence="2"/>
<evidence type="ECO:0000313" key="3">
    <source>
        <dbReference type="Proteomes" id="UP000190080"/>
    </source>
</evidence>